<keyword evidence="2" id="KW-1185">Reference proteome</keyword>
<accession>A0A915NLV4</accession>
<protein>
    <submittedName>
        <fullName evidence="3">Uncharacterized protein</fullName>
    </submittedName>
</protein>
<dbReference type="WBParaSite" id="scf7180000418563.g2576">
    <property type="protein sequence ID" value="scf7180000418563.g2576"/>
    <property type="gene ID" value="scf7180000418563.g2576"/>
</dbReference>
<reference evidence="3" key="1">
    <citation type="submission" date="2022-11" db="UniProtKB">
        <authorList>
            <consortium name="WormBaseParasite"/>
        </authorList>
    </citation>
    <scope>IDENTIFICATION</scope>
</reference>
<proteinExistence type="predicted"/>
<dbReference type="Proteomes" id="UP000887560">
    <property type="component" value="Unplaced"/>
</dbReference>
<evidence type="ECO:0000256" key="1">
    <source>
        <dbReference type="SAM" id="MobiDB-lite"/>
    </source>
</evidence>
<name>A0A915NLV4_9BILA</name>
<sequence>MFYSKLIVPRSSASSQIQELNLNSSEQVETTNIKMENNHRNLSADHALKNGGRLRQTTTSSQQLNNPSSKFQNDSISSASASFFFTKSPLGCLKQNARNCIPEPATEDSKSFKLILK</sequence>
<evidence type="ECO:0000313" key="2">
    <source>
        <dbReference type="Proteomes" id="UP000887560"/>
    </source>
</evidence>
<evidence type="ECO:0000313" key="3">
    <source>
        <dbReference type="WBParaSite" id="scf7180000418563.g2576"/>
    </source>
</evidence>
<dbReference type="AlphaFoldDB" id="A0A915NLV4"/>
<feature type="region of interest" description="Disordered" evidence="1">
    <location>
        <begin position="48"/>
        <end position="72"/>
    </location>
</feature>
<organism evidence="2 3">
    <name type="scientific">Meloidogyne floridensis</name>
    <dbReference type="NCBI Taxonomy" id="298350"/>
    <lineage>
        <taxon>Eukaryota</taxon>
        <taxon>Metazoa</taxon>
        <taxon>Ecdysozoa</taxon>
        <taxon>Nematoda</taxon>
        <taxon>Chromadorea</taxon>
        <taxon>Rhabditida</taxon>
        <taxon>Tylenchina</taxon>
        <taxon>Tylenchomorpha</taxon>
        <taxon>Tylenchoidea</taxon>
        <taxon>Meloidogynidae</taxon>
        <taxon>Meloidogyninae</taxon>
        <taxon>Meloidogyne</taxon>
    </lineage>
</organism>
<feature type="compositionally biased region" description="Polar residues" evidence="1">
    <location>
        <begin position="55"/>
        <end position="72"/>
    </location>
</feature>